<feature type="transmembrane region" description="Helical" evidence="1">
    <location>
        <begin position="90"/>
        <end position="108"/>
    </location>
</feature>
<feature type="transmembrane region" description="Helical" evidence="1">
    <location>
        <begin position="172"/>
        <end position="192"/>
    </location>
</feature>
<dbReference type="AlphaFoldDB" id="A0AAW0GFH6"/>
<feature type="transmembrane region" description="Helical" evidence="1">
    <location>
        <begin position="198"/>
        <end position="215"/>
    </location>
</feature>
<comment type="caution">
    <text evidence="3">The sequence shown here is derived from an EMBL/GenBank/DDBJ whole genome shotgun (WGS) entry which is preliminary data.</text>
</comment>
<keyword evidence="1" id="KW-1133">Transmembrane helix</keyword>
<dbReference type="Proteomes" id="UP001385951">
    <property type="component" value="Unassembled WGS sequence"/>
</dbReference>
<sequence length="273" mass="30653">MSESDLTPNDVIFLISQNQLRRSMLAAALTLATYDTILTFSKEIKGIWQRKFGTGTILYLLIRYATLVDLLFQILAAFNVVKTVNGCKSISILTYFADFSCLLSYASFNCIRVWSICQHAWIPTMVVFLLSMFNPAINLYGNKEVFFQEYIVVLSGPLAGCWSTVADSPYIYILLIMNVISVVLDAFSIATAETFSSFIYIQDIITAILLSHFILDLRFVDHKSNDYTESNPSTLHFASVAEGNPRSTLNTSGAENDSDGLERFEEVELREMA</sequence>
<evidence type="ECO:0000313" key="3">
    <source>
        <dbReference type="EMBL" id="KAK7688689.1"/>
    </source>
</evidence>
<evidence type="ECO:0000313" key="4">
    <source>
        <dbReference type="Proteomes" id="UP001385951"/>
    </source>
</evidence>
<gene>
    <name evidence="3" type="ORF">QCA50_008227</name>
</gene>
<evidence type="ECO:0000259" key="2">
    <source>
        <dbReference type="Pfam" id="PF20151"/>
    </source>
</evidence>
<feature type="transmembrane region" description="Helical" evidence="1">
    <location>
        <begin position="120"/>
        <end position="140"/>
    </location>
</feature>
<protein>
    <recommendedName>
        <fullName evidence="2">DUF6533 domain-containing protein</fullName>
    </recommendedName>
</protein>
<keyword evidence="1" id="KW-0472">Membrane</keyword>
<name>A0AAW0GFH6_9APHY</name>
<proteinExistence type="predicted"/>
<dbReference type="InterPro" id="IPR045340">
    <property type="entry name" value="DUF6533"/>
</dbReference>
<dbReference type="Pfam" id="PF20151">
    <property type="entry name" value="DUF6533"/>
    <property type="match status" value="1"/>
</dbReference>
<evidence type="ECO:0000256" key="1">
    <source>
        <dbReference type="SAM" id="Phobius"/>
    </source>
</evidence>
<dbReference type="EMBL" id="JASBNA010000010">
    <property type="protein sequence ID" value="KAK7688689.1"/>
    <property type="molecule type" value="Genomic_DNA"/>
</dbReference>
<organism evidence="3 4">
    <name type="scientific">Cerrena zonata</name>
    <dbReference type="NCBI Taxonomy" id="2478898"/>
    <lineage>
        <taxon>Eukaryota</taxon>
        <taxon>Fungi</taxon>
        <taxon>Dikarya</taxon>
        <taxon>Basidiomycota</taxon>
        <taxon>Agaricomycotina</taxon>
        <taxon>Agaricomycetes</taxon>
        <taxon>Polyporales</taxon>
        <taxon>Cerrenaceae</taxon>
        <taxon>Cerrena</taxon>
    </lineage>
</organism>
<keyword evidence="1" id="KW-0812">Transmembrane</keyword>
<reference evidence="3 4" key="1">
    <citation type="submission" date="2022-09" db="EMBL/GenBank/DDBJ databases">
        <authorList>
            <person name="Palmer J.M."/>
        </authorList>
    </citation>
    <scope>NUCLEOTIDE SEQUENCE [LARGE SCALE GENOMIC DNA]</scope>
    <source>
        <strain evidence="3 4">DSM 7382</strain>
    </source>
</reference>
<accession>A0AAW0GFH6</accession>
<feature type="transmembrane region" description="Helical" evidence="1">
    <location>
        <begin position="52"/>
        <end position="78"/>
    </location>
</feature>
<keyword evidence="4" id="KW-1185">Reference proteome</keyword>
<feature type="domain" description="DUF6533" evidence="2">
    <location>
        <begin position="26"/>
        <end position="68"/>
    </location>
</feature>